<name>A0A6V8LGD0_9ACTN</name>
<keyword evidence="2" id="KW-1185">Reference proteome</keyword>
<sequence length="159" mass="17499">MNEIPGYRIVAGFRTDGVAYELRSTDPAADGPYLDIHLPDATPSGDHFTAMEPQHAEVHARAGGSVPWAVLYWFLGKVMSIGDLSGLRGPAQPLPARQVWIHDGKRYAVGPYTLSEDDGVTSLIEVVPGESLTVRGTCWIPWPVFRRFLEAVERSRSQP</sequence>
<dbReference type="RefSeq" id="WP_173082856.1">
    <property type="nucleotide sequence ID" value="NZ_BAABJB010000012.1"/>
</dbReference>
<protein>
    <submittedName>
        <fullName evidence="1">Uncharacterized protein</fullName>
    </submittedName>
</protein>
<gene>
    <name evidence="1" type="ORF">Prum_089560</name>
</gene>
<organism evidence="1 2">
    <name type="scientific">Phytohabitans rumicis</name>
    <dbReference type="NCBI Taxonomy" id="1076125"/>
    <lineage>
        <taxon>Bacteria</taxon>
        <taxon>Bacillati</taxon>
        <taxon>Actinomycetota</taxon>
        <taxon>Actinomycetes</taxon>
        <taxon>Micromonosporales</taxon>
        <taxon>Micromonosporaceae</taxon>
    </lineage>
</organism>
<accession>A0A6V8LGD0</accession>
<dbReference type="AlphaFoldDB" id="A0A6V8LGD0"/>
<reference evidence="1 2" key="1">
    <citation type="submission" date="2020-03" db="EMBL/GenBank/DDBJ databases">
        <title>Whole genome shotgun sequence of Phytohabitans rumicis NBRC 108638.</title>
        <authorList>
            <person name="Komaki H."/>
            <person name="Tamura T."/>
        </authorList>
    </citation>
    <scope>NUCLEOTIDE SEQUENCE [LARGE SCALE GENOMIC DNA]</scope>
    <source>
        <strain evidence="1 2">NBRC 108638</strain>
    </source>
</reference>
<evidence type="ECO:0000313" key="1">
    <source>
        <dbReference type="EMBL" id="GFJ95314.1"/>
    </source>
</evidence>
<dbReference type="EMBL" id="BLPG01000001">
    <property type="protein sequence ID" value="GFJ95314.1"/>
    <property type="molecule type" value="Genomic_DNA"/>
</dbReference>
<evidence type="ECO:0000313" key="2">
    <source>
        <dbReference type="Proteomes" id="UP000482960"/>
    </source>
</evidence>
<reference evidence="1 2" key="2">
    <citation type="submission" date="2020-03" db="EMBL/GenBank/DDBJ databases">
        <authorList>
            <person name="Ichikawa N."/>
            <person name="Kimura A."/>
            <person name="Kitahashi Y."/>
            <person name="Uohara A."/>
        </authorList>
    </citation>
    <scope>NUCLEOTIDE SEQUENCE [LARGE SCALE GENOMIC DNA]</scope>
    <source>
        <strain evidence="1 2">NBRC 108638</strain>
    </source>
</reference>
<proteinExistence type="predicted"/>
<dbReference type="Proteomes" id="UP000482960">
    <property type="component" value="Unassembled WGS sequence"/>
</dbReference>
<comment type="caution">
    <text evidence="1">The sequence shown here is derived from an EMBL/GenBank/DDBJ whole genome shotgun (WGS) entry which is preliminary data.</text>
</comment>